<comment type="caution">
    <text evidence="5">The sequence shown here is derived from an EMBL/GenBank/DDBJ whole genome shotgun (WGS) entry which is preliminary data.</text>
</comment>
<dbReference type="GO" id="GO:0016787">
    <property type="term" value="F:hydrolase activity"/>
    <property type="evidence" value="ECO:0007669"/>
    <property type="project" value="UniProtKB-KW"/>
</dbReference>
<keyword evidence="2" id="KW-0378">Hydrolase</keyword>
<gene>
    <name evidence="5" type="ORF">GCU85_06530</name>
</gene>
<reference evidence="5 6" key="1">
    <citation type="submission" date="2019-10" db="EMBL/GenBank/DDBJ databases">
        <title>Cardiobacteriales fam. a chemoheterotrophic member of the order Cardiobacteriales, and proposal of Cardiobacteriales fam. nov.</title>
        <authorList>
            <person name="Wang C."/>
        </authorList>
    </citation>
    <scope>NUCLEOTIDE SEQUENCE [LARGE SCALE GENOMIC DNA]</scope>
    <source>
        <strain evidence="5 6">ML27</strain>
    </source>
</reference>
<dbReference type="SUPFAM" id="SSF50891">
    <property type="entry name" value="Cyclophilin-like"/>
    <property type="match status" value="1"/>
</dbReference>
<feature type="domain" description="Carboxyltransferase" evidence="4">
    <location>
        <begin position="1"/>
        <end position="134"/>
    </location>
</feature>
<evidence type="ECO:0000256" key="1">
    <source>
        <dbReference type="ARBA" id="ARBA00022741"/>
    </source>
</evidence>
<dbReference type="GO" id="GO:0005524">
    <property type="term" value="F:ATP binding"/>
    <property type="evidence" value="ECO:0007669"/>
    <property type="project" value="UniProtKB-KW"/>
</dbReference>
<dbReference type="Gene3D" id="2.40.100.10">
    <property type="entry name" value="Cyclophilin-like"/>
    <property type="match status" value="1"/>
</dbReference>
<dbReference type="Proteomes" id="UP000471298">
    <property type="component" value="Unassembled WGS sequence"/>
</dbReference>
<evidence type="ECO:0000313" key="5">
    <source>
        <dbReference type="EMBL" id="MPV86385.1"/>
    </source>
</evidence>
<dbReference type="InterPro" id="IPR029000">
    <property type="entry name" value="Cyclophilin-like_dom_sf"/>
</dbReference>
<dbReference type="PANTHER" id="PTHR43309:SF4">
    <property type="entry name" value="CARBOXYLTRANSFERASE DOMAIN-CONTAINING PROTEIN"/>
    <property type="match status" value="1"/>
</dbReference>
<organism evidence="5 6">
    <name type="scientific">Ostreibacterium oceani</name>
    <dbReference type="NCBI Taxonomy" id="2654998"/>
    <lineage>
        <taxon>Bacteria</taxon>
        <taxon>Pseudomonadati</taxon>
        <taxon>Pseudomonadota</taxon>
        <taxon>Gammaproteobacteria</taxon>
        <taxon>Cardiobacteriales</taxon>
        <taxon>Ostreibacteriaceae</taxon>
        <taxon>Ostreibacterium</taxon>
    </lineage>
</organism>
<dbReference type="AlphaFoldDB" id="A0A6N7EXR6"/>
<name>A0A6N7EXR6_9GAMM</name>
<dbReference type="PANTHER" id="PTHR43309">
    <property type="entry name" value="5-OXOPROLINASE SUBUNIT C"/>
    <property type="match status" value="1"/>
</dbReference>
<keyword evidence="6" id="KW-1185">Reference proteome</keyword>
<keyword evidence="3" id="KW-0067">ATP-binding</keyword>
<evidence type="ECO:0000256" key="3">
    <source>
        <dbReference type="ARBA" id="ARBA00022840"/>
    </source>
</evidence>
<accession>A0A6N7EXR6</accession>
<keyword evidence="1" id="KW-0547">Nucleotide-binding</keyword>
<evidence type="ECO:0000256" key="2">
    <source>
        <dbReference type="ARBA" id="ARBA00022801"/>
    </source>
</evidence>
<dbReference type="InterPro" id="IPR003778">
    <property type="entry name" value="CT_A_B"/>
</dbReference>
<dbReference type="EMBL" id="WHNW01000007">
    <property type="protein sequence ID" value="MPV86385.1"/>
    <property type="molecule type" value="Genomic_DNA"/>
</dbReference>
<proteinExistence type="predicted"/>
<dbReference type="SMART" id="SM00797">
    <property type="entry name" value="AHS2"/>
    <property type="match status" value="1"/>
</dbReference>
<sequence>MSVAANSPLLNVIPGAQIQHFYGRSLFQFFNSTWRLDSRADRMGIRLQGDLLKCHLQSMISEGISLGAVQVPADGQPIVLMNDRQTIGGYPRLGTLTPLACSRLAQCKLSDTARFKAIGLLQAQREYRCFLQRFR</sequence>
<dbReference type="Pfam" id="PF02626">
    <property type="entry name" value="CT_A_B"/>
    <property type="match status" value="1"/>
</dbReference>
<evidence type="ECO:0000259" key="4">
    <source>
        <dbReference type="SMART" id="SM00797"/>
    </source>
</evidence>
<evidence type="ECO:0000313" key="6">
    <source>
        <dbReference type="Proteomes" id="UP000471298"/>
    </source>
</evidence>
<dbReference type="InterPro" id="IPR052708">
    <property type="entry name" value="PxpC"/>
</dbReference>
<protein>
    <recommendedName>
        <fullName evidence="4">Carboxyltransferase domain-containing protein</fullName>
    </recommendedName>
</protein>
<dbReference type="InParanoid" id="A0A6N7EXR6"/>